<name>A0ABQ7ZQH2_BRANA</name>
<evidence type="ECO:0000256" key="1">
    <source>
        <dbReference type="ARBA" id="ARBA00000451"/>
    </source>
</evidence>
<dbReference type="InterPro" id="IPR005314">
    <property type="entry name" value="Peptidase_C50"/>
</dbReference>
<dbReference type="SUPFAM" id="SSF46774">
    <property type="entry name" value="ARID-like"/>
    <property type="match status" value="1"/>
</dbReference>
<sequence length="1821" mass="205697">PETGGTDSDASKTDISREQEGSFLCFRPNRKKERKKDEPVVVFQNSFKVRFTLSSMTSHGSFMALLRLIITVSNRGGFKAVSENASWDKVGQESGLGLGAKLIYVKYLAALARWLNSDSSPGLPGTSKDLIARLRDFVSQAKSKYELRKVGGEFKWLLVKVDKDRSSPGKTKRECSVETLKWLSEAAKDPCDTSNGSLPDRSKWDSYGSEEPWKQLLLFRASRTNTTDSACEKTWQSLISYGDCDYVLSDLTIVVPFQVLIICLRLFQKIQKIHPSLYRDSAGPSYNLRERLSSQFNERKAGKDESCGLLCSEFQAQVPDWSLIASESDSKWFDTLMPPLNKEQNNNNRLSERDPIGNADSNKMLTMLVSAMGECAFSILREPAEPQRFLDEDSLHDFCISTLKITSCLVEDVIASLWISPPELIHLCASFPETGDNIKHSKKVSMAFKLCIRTVWNCVRLLCLKFVNVESNSSEDFASEKAVADFMSEACCKSAYYLDVLEQHGELEIEELKIGLKLKKLTTSLPDLTPIIQQWVKIQHKRHKSSDLADSCTLFHSLLSSSQKISQIVTGNILEQEILAYEEFVPVCSEFCRAKQIKIADILLTDVFITKDLLLERARVLTWKARMITTAGAEHLKAHKECVRTHIFNESHETCFQLIIVYFLRALYFQETEPESKQIFEDINKSLNLWVWIQSSETIPLENVIPLLFNVIDLVSIKGWLELHQRIYDLMFRVFKGRNVRLKDALAMLWDCRRLSHALCPSPVDDAVITGLSCYFDEISESTDFWKSCLQFSKAKSIGFELSIHESDITIDEIKCTASKLDTTSKPVSSDPFTCFSSFVAACLYYDLCERELSCGNLYEALSCAKEAHRIRNFLLQKWFRYGGESTKTVEIMTFVFKKFQVSSLRDTDSWPCGTFLWDISRCYLSPWILLQCCLESVLQLGGIYELMGERDRAGTLLSWGKTVSSIQSLQPFVLAFSLALGNLYNKMQCWDLAEKELQNAKKLLTDSQRDFPCRNCKLMLEVTLDKQFGDLSQRQSESLYSAALQKICCPAWKGCINQTAEVEKPRDSKRRRGGGAIIVHACEMKEQPILRLTRSMSRSLEERPQNFPAEKCRFIDESDISDAKGLMRDTKNTICVCINRISQQHLSNEVTRSGLPNNFISLKWQFYQRRLACTVLVSLGKCLAKSGKVHQAHGAILHSIAALYNSTVSILSSPSSRSPLLDFIGKEIKGDVFGLDRARILYNLCKLSLQTYHSRSVLCDLSHIPYQTLVSLLTLAFVLSREDPILCRKISRLLAVLYLVSSIGSEFSFPCDGELSLSHWVTYYHQASLGANINYHFLSKFIKSGSNSNKEASQEFDFLRLAPKSTDGLVKFAKNFFNGLPETTAICISVLGGTLSKLLQELLKSPQVCGWLLLSRLSSKSQQPLAVLLPIYSSLEEDELELRLNKLLRNLEDTWLGPWRHLLLGESSNSKLHESTQKKLVEELRAKCNMEVNETLLKVFLGNETADGGDAWISQLCSKNGCYIGGHPSDHIDEENGSSISDDLQSRYRLALQLIRDSGIKLEDYNEKREPIILVLDHEIQMLPWENIPTLRRQEVYRMPSVGSISAVLKKSCYREDPSPFLVIDPRDSCYLLDPCCLLNPNNCKTLQTVLEGLSEIKEIKVEAGLEPRAPSAQELKDALGTRDLFLYHGHGTGEQYIPMREVENMNKCSAAFLMGCCSGLPYRGGRYVPKSVPISFLLAGSPVIVATLWFVAGDDISKFEKAMLESFWRERSDDVKPERIGSLMADARYACAQQFLTGAAVVWYGVPTAITTKRKKKNT</sequence>
<feature type="domain" description="Peptidase C50" evidence="8">
    <location>
        <begin position="1627"/>
        <end position="1729"/>
    </location>
</feature>
<feature type="domain" description="ARID" evidence="7">
    <location>
        <begin position="30"/>
        <end position="119"/>
    </location>
</feature>
<evidence type="ECO:0000313" key="9">
    <source>
        <dbReference type="EMBL" id="KAH0882461.1"/>
    </source>
</evidence>
<evidence type="ECO:0000256" key="4">
    <source>
        <dbReference type="ARBA" id="ARBA00022829"/>
    </source>
</evidence>
<gene>
    <name evidence="9" type="ORF">HID58_058557</name>
</gene>
<keyword evidence="4" id="KW-0159">Chromosome partition</keyword>
<keyword evidence="6" id="KW-1133">Transmembrane helix</keyword>
<dbReference type="Pfam" id="PF03568">
    <property type="entry name" value="Separin_C"/>
    <property type="match status" value="1"/>
</dbReference>
<dbReference type="PANTHER" id="PTHR12792">
    <property type="entry name" value="EXTRA SPINDLE POLES 1-RELATED"/>
    <property type="match status" value="1"/>
</dbReference>
<dbReference type="PROSITE" id="PS51700">
    <property type="entry name" value="SEPARIN"/>
    <property type="match status" value="1"/>
</dbReference>
<feature type="non-terminal residue" evidence="9">
    <location>
        <position position="1"/>
    </location>
</feature>
<feature type="compositionally biased region" description="Basic and acidic residues" evidence="5">
    <location>
        <begin position="9"/>
        <end position="20"/>
    </location>
</feature>
<comment type="catalytic activity">
    <reaction evidence="1">
        <text>All bonds known to be hydrolyzed by this endopeptidase have arginine in P1 and an acidic residue in P4. P6 is often occupied by an acidic residue or by a hydroxy-amino-acid residue, the phosphorylation of which enhances cleavage.</text>
        <dbReference type="EC" id="3.4.22.49"/>
    </reaction>
</comment>
<evidence type="ECO:0000259" key="7">
    <source>
        <dbReference type="PROSITE" id="PS51011"/>
    </source>
</evidence>
<dbReference type="Proteomes" id="UP000824890">
    <property type="component" value="Unassembled WGS sequence"/>
</dbReference>
<dbReference type="EMBL" id="JAGKQM010000014">
    <property type="protein sequence ID" value="KAH0882461.1"/>
    <property type="molecule type" value="Genomic_DNA"/>
</dbReference>
<evidence type="ECO:0000259" key="8">
    <source>
        <dbReference type="PROSITE" id="PS51700"/>
    </source>
</evidence>
<dbReference type="EC" id="3.4.22.49" evidence="2"/>
<evidence type="ECO:0000256" key="5">
    <source>
        <dbReference type="SAM" id="MobiDB-lite"/>
    </source>
</evidence>
<keyword evidence="6" id="KW-0812">Transmembrane</keyword>
<evidence type="ECO:0000256" key="6">
    <source>
        <dbReference type="SAM" id="Phobius"/>
    </source>
</evidence>
<dbReference type="InterPro" id="IPR001606">
    <property type="entry name" value="ARID_dom"/>
</dbReference>
<keyword evidence="10" id="KW-1185">Reference proteome</keyword>
<dbReference type="PROSITE" id="PS51011">
    <property type="entry name" value="ARID"/>
    <property type="match status" value="1"/>
</dbReference>
<accession>A0ABQ7ZQH2</accession>
<feature type="transmembrane region" description="Helical" evidence="6">
    <location>
        <begin position="1734"/>
        <end position="1754"/>
    </location>
</feature>
<proteinExistence type="predicted"/>
<comment type="caution">
    <text evidence="9">The sequence shown here is derived from an EMBL/GenBank/DDBJ whole genome shotgun (WGS) entry which is preliminary data.</text>
</comment>
<dbReference type="InterPro" id="IPR036431">
    <property type="entry name" value="ARID_dom_sf"/>
</dbReference>
<keyword evidence="6" id="KW-0472">Membrane</keyword>
<dbReference type="SMART" id="SM00501">
    <property type="entry name" value="BRIGHT"/>
    <property type="match status" value="1"/>
</dbReference>
<dbReference type="InterPro" id="IPR030397">
    <property type="entry name" value="SEPARIN_core_dom"/>
</dbReference>
<reference evidence="9 10" key="1">
    <citation type="submission" date="2021-05" db="EMBL/GenBank/DDBJ databases">
        <title>Genome Assembly of Synthetic Allotetraploid Brassica napus Reveals Homoeologous Exchanges between Subgenomes.</title>
        <authorList>
            <person name="Davis J.T."/>
        </authorList>
    </citation>
    <scope>NUCLEOTIDE SEQUENCE [LARGE SCALE GENOMIC DNA]</scope>
    <source>
        <strain evidence="10">cv. Da-Ae</strain>
        <tissue evidence="9">Seedling</tissue>
    </source>
</reference>
<organism evidence="9 10">
    <name type="scientific">Brassica napus</name>
    <name type="common">Rape</name>
    <dbReference type="NCBI Taxonomy" id="3708"/>
    <lineage>
        <taxon>Eukaryota</taxon>
        <taxon>Viridiplantae</taxon>
        <taxon>Streptophyta</taxon>
        <taxon>Embryophyta</taxon>
        <taxon>Tracheophyta</taxon>
        <taxon>Spermatophyta</taxon>
        <taxon>Magnoliopsida</taxon>
        <taxon>eudicotyledons</taxon>
        <taxon>Gunneridae</taxon>
        <taxon>Pentapetalae</taxon>
        <taxon>rosids</taxon>
        <taxon>malvids</taxon>
        <taxon>Brassicales</taxon>
        <taxon>Brassicaceae</taxon>
        <taxon>Brassiceae</taxon>
        <taxon>Brassica</taxon>
    </lineage>
</organism>
<protein>
    <recommendedName>
        <fullName evidence="2">separase</fullName>
        <ecNumber evidence="2">3.4.22.49</ecNumber>
    </recommendedName>
</protein>
<evidence type="ECO:0000313" key="10">
    <source>
        <dbReference type="Proteomes" id="UP000824890"/>
    </source>
</evidence>
<dbReference type="PANTHER" id="PTHR12792:SF0">
    <property type="entry name" value="SEPARIN"/>
    <property type="match status" value="1"/>
</dbReference>
<keyword evidence="3" id="KW-0378">Hydrolase</keyword>
<evidence type="ECO:0000256" key="3">
    <source>
        <dbReference type="ARBA" id="ARBA00022801"/>
    </source>
</evidence>
<evidence type="ECO:0000256" key="2">
    <source>
        <dbReference type="ARBA" id="ARBA00012489"/>
    </source>
</evidence>
<feature type="region of interest" description="Disordered" evidence="5">
    <location>
        <begin position="1"/>
        <end position="21"/>
    </location>
</feature>
<dbReference type="Gene3D" id="1.10.150.60">
    <property type="entry name" value="ARID DNA-binding domain"/>
    <property type="match status" value="1"/>
</dbReference>